<dbReference type="AlphaFoldDB" id="A0A1R3HCF9"/>
<reference evidence="2 3" key="1">
    <citation type="submission" date="2013-09" db="EMBL/GenBank/DDBJ databases">
        <title>Corchorus capsularis genome sequencing.</title>
        <authorList>
            <person name="Alam M."/>
            <person name="Haque M.S."/>
            <person name="Islam M.S."/>
            <person name="Emdad E.M."/>
            <person name="Islam M.M."/>
            <person name="Ahmed B."/>
            <person name="Halim A."/>
            <person name="Hossen Q.M.M."/>
            <person name="Hossain M.Z."/>
            <person name="Ahmed R."/>
            <person name="Khan M.M."/>
            <person name="Islam R."/>
            <person name="Rashid M.M."/>
            <person name="Khan S.A."/>
            <person name="Rahman M.S."/>
            <person name="Alam M."/>
        </authorList>
    </citation>
    <scope>NUCLEOTIDE SEQUENCE [LARGE SCALE GENOMIC DNA]</scope>
    <source>
        <strain evidence="3">cv. CVL-1</strain>
        <tissue evidence="2">Whole seedling</tissue>
    </source>
</reference>
<comment type="caution">
    <text evidence="2">The sequence shown here is derived from an EMBL/GenBank/DDBJ whole genome shotgun (WGS) entry which is preliminary data.</text>
</comment>
<protein>
    <submittedName>
        <fullName evidence="2">Uncharacterized protein</fullName>
    </submittedName>
</protein>
<sequence length="33" mass="3401">MSVPSVSRGKRKERVVSGGKLVGGTQAEIKGSD</sequence>
<name>A0A1R3HCF9_COCAP</name>
<evidence type="ECO:0000313" key="3">
    <source>
        <dbReference type="Proteomes" id="UP000188268"/>
    </source>
</evidence>
<organism evidence="2 3">
    <name type="scientific">Corchorus capsularis</name>
    <name type="common">Jute</name>
    <dbReference type="NCBI Taxonomy" id="210143"/>
    <lineage>
        <taxon>Eukaryota</taxon>
        <taxon>Viridiplantae</taxon>
        <taxon>Streptophyta</taxon>
        <taxon>Embryophyta</taxon>
        <taxon>Tracheophyta</taxon>
        <taxon>Spermatophyta</taxon>
        <taxon>Magnoliopsida</taxon>
        <taxon>eudicotyledons</taxon>
        <taxon>Gunneridae</taxon>
        <taxon>Pentapetalae</taxon>
        <taxon>rosids</taxon>
        <taxon>malvids</taxon>
        <taxon>Malvales</taxon>
        <taxon>Malvaceae</taxon>
        <taxon>Grewioideae</taxon>
        <taxon>Apeibeae</taxon>
        <taxon>Corchorus</taxon>
    </lineage>
</organism>
<dbReference type="Proteomes" id="UP000188268">
    <property type="component" value="Unassembled WGS sequence"/>
</dbReference>
<proteinExistence type="predicted"/>
<evidence type="ECO:0000313" key="2">
    <source>
        <dbReference type="EMBL" id="OMO68048.1"/>
    </source>
</evidence>
<gene>
    <name evidence="2" type="ORF">CCACVL1_20105</name>
</gene>
<feature type="region of interest" description="Disordered" evidence="1">
    <location>
        <begin position="1"/>
        <end position="33"/>
    </location>
</feature>
<keyword evidence="3" id="KW-1185">Reference proteome</keyword>
<accession>A0A1R3HCF9</accession>
<evidence type="ECO:0000256" key="1">
    <source>
        <dbReference type="SAM" id="MobiDB-lite"/>
    </source>
</evidence>
<dbReference type="EMBL" id="AWWV01012273">
    <property type="protein sequence ID" value="OMO68048.1"/>
    <property type="molecule type" value="Genomic_DNA"/>
</dbReference>
<dbReference type="Gramene" id="OMO68048">
    <property type="protein sequence ID" value="OMO68048"/>
    <property type="gene ID" value="CCACVL1_20105"/>
</dbReference>